<accession>A0ABP9S2P9</accession>
<gene>
    <name evidence="1" type="ORF">GCM10025772_13030</name>
</gene>
<dbReference type="EMBL" id="BAABLF010000006">
    <property type="protein sequence ID" value="GAA5189784.1"/>
    <property type="molecule type" value="Genomic_DNA"/>
</dbReference>
<dbReference type="Proteomes" id="UP001501600">
    <property type="component" value="Unassembled WGS sequence"/>
</dbReference>
<reference evidence="2" key="1">
    <citation type="journal article" date="2019" name="Int. J. Syst. Evol. Microbiol.">
        <title>The Global Catalogue of Microorganisms (GCM) 10K type strain sequencing project: providing services to taxonomists for standard genome sequencing and annotation.</title>
        <authorList>
            <consortium name="The Broad Institute Genomics Platform"/>
            <consortium name="The Broad Institute Genome Sequencing Center for Infectious Disease"/>
            <person name="Wu L."/>
            <person name="Ma J."/>
        </authorList>
    </citation>
    <scope>NUCLEOTIDE SEQUENCE [LARGE SCALE GENOMIC DNA]</scope>
    <source>
        <strain evidence="2">JCM 18720</strain>
    </source>
</reference>
<evidence type="ECO:0000313" key="1">
    <source>
        <dbReference type="EMBL" id="GAA5189784.1"/>
    </source>
</evidence>
<name>A0ABP9S2P9_9GAMM</name>
<organism evidence="1 2">
    <name type="scientific">Ferrimonas gelatinilytica</name>
    <dbReference type="NCBI Taxonomy" id="1255257"/>
    <lineage>
        <taxon>Bacteria</taxon>
        <taxon>Pseudomonadati</taxon>
        <taxon>Pseudomonadota</taxon>
        <taxon>Gammaproteobacteria</taxon>
        <taxon>Alteromonadales</taxon>
        <taxon>Ferrimonadaceae</taxon>
        <taxon>Ferrimonas</taxon>
    </lineage>
</organism>
<dbReference type="InterPro" id="IPR045617">
    <property type="entry name" value="DUF6445"/>
</dbReference>
<keyword evidence="2" id="KW-1185">Reference proteome</keyword>
<dbReference type="Pfam" id="PF20043">
    <property type="entry name" value="DUF6445"/>
    <property type="match status" value="1"/>
</dbReference>
<sequence>MVDVMDPKRRVVALSHRWQPELHHVGEERTPVLVVDEAAESVAPLQRVAVEQGGFQAAEGAFYPGVRAPLPPSYVIDIVTRAVPLIRRHYGVPDELVLQPRGFSFSLVSTPAESLVPLQRLPHFDTPEPYYFALLHYLNPGPHGATALFRHRATGFERISPQRAEAYFAAAQPAMDRLMSGPGAYLVESNQDYHCYHRIGYRQNRLAIYPGNLLHSIQVDEKSDIDANPATGRLTANIFISFGPRRKR</sequence>
<comment type="caution">
    <text evidence="1">The sequence shown here is derived from an EMBL/GenBank/DDBJ whole genome shotgun (WGS) entry which is preliminary data.</text>
</comment>
<evidence type="ECO:0000313" key="2">
    <source>
        <dbReference type="Proteomes" id="UP001501600"/>
    </source>
</evidence>
<protein>
    <submittedName>
        <fullName evidence="1">Uncharacterized protein</fullName>
    </submittedName>
</protein>
<proteinExistence type="predicted"/>